<dbReference type="KEGG" id="cci:CC1G_10867"/>
<dbReference type="RefSeq" id="XP_001834549.1">
    <property type="nucleotide sequence ID" value="XM_001834497.1"/>
</dbReference>
<dbReference type="SUPFAM" id="SSF52047">
    <property type="entry name" value="RNI-like"/>
    <property type="match status" value="1"/>
</dbReference>
<proteinExistence type="predicted"/>
<protein>
    <submittedName>
        <fullName evidence="1">Uncharacterized protein</fullName>
    </submittedName>
</protein>
<evidence type="ECO:0000313" key="1">
    <source>
        <dbReference type="EMBL" id="EAU87273.1"/>
    </source>
</evidence>
<dbReference type="InterPro" id="IPR032675">
    <property type="entry name" value="LRR_dom_sf"/>
</dbReference>
<sequence length="479" mass="53698">MSTSPPILKIPTEVLACIIEGTLWHPKLRGRSDCKALADLQLVCRKWRDVIQLHMPRLWQGLCLNYTKRFPSVEILNEWFDRGGTSPLLQLVISAGSRFRTAADELPVGFPSFVASRRWKRLELDGLPGTVSCEVLGAALQEHQMGRGNLWASVREFAASIGHVDDRIDLTSMATVLPALECLRITAWTMSSRQAQNLTHPSLVSITLFRCKASSSAFASVFSENSLPCLQEVIIDSCNRIATTPFHPPEIRVNRSVERLVIVQGQSIYALGKITFPNLKFLRLEDTETPIPGNSHERQHCLYAFARRSCRNVHTLTLEDADQRVEDDAFLIAMSPSLRCLAVRNGDPFSLIDPAENPLATLSEIFMRDSPLSQGQNYLPDLNHAPPSSPLVNHVVKYFSRRWQTSSDDHRPSTVTITSRKPAISRLVLDRAARQMYAEVNRQDLLKAGVEVVDDHDHWNNPFGSWSATLARRVNGSGY</sequence>
<comment type="caution">
    <text evidence="1">The sequence shown here is derived from an EMBL/GenBank/DDBJ whole genome shotgun (WGS) entry which is preliminary data.</text>
</comment>
<name>A8NKU8_COPC7</name>
<accession>A8NKU8</accession>
<evidence type="ECO:0000313" key="2">
    <source>
        <dbReference type="Proteomes" id="UP000001861"/>
    </source>
</evidence>
<reference evidence="1 2" key="1">
    <citation type="journal article" date="2010" name="Proc. Natl. Acad. Sci. U.S.A.">
        <title>Insights into evolution of multicellular fungi from the assembled chromosomes of the mushroom Coprinopsis cinerea (Coprinus cinereus).</title>
        <authorList>
            <person name="Stajich J.E."/>
            <person name="Wilke S.K."/>
            <person name="Ahren D."/>
            <person name="Au C.H."/>
            <person name="Birren B.W."/>
            <person name="Borodovsky M."/>
            <person name="Burns C."/>
            <person name="Canback B."/>
            <person name="Casselton L.A."/>
            <person name="Cheng C.K."/>
            <person name="Deng J."/>
            <person name="Dietrich F.S."/>
            <person name="Fargo D.C."/>
            <person name="Farman M.L."/>
            <person name="Gathman A.C."/>
            <person name="Goldberg J."/>
            <person name="Guigo R."/>
            <person name="Hoegger P.J."/>
            <person name="Hooker J.B."/>
            <person name="Huggins A."/>
            <person name="James T.Y."/>
            <person name="Kamada T."/>
            <person name="Kilaru S."/>
            <person name="Kodira C."/>
            <person name="Kues U."/>
            <person name="Kupfer D."/>
            <person name="Kwan H.S."/>
            <person name="Lomsadze A."/>
            <person name="Li W."/>
            <person name="Lilly W.W."/>
            <person name="Ma L.J."/>
            <person name="Mackey A.J."/>
            <person name="Manning G."/>
            <person name="Martin F."/>
            <person name="Muraguchi H."/>
            <person name="Natvig D.O."/>
            <person name="Palmerini H."/>
            <person name="Ramesh M.A."/>
            <person name="Rehmeyer C.J."/>
            <person name="Roe B.A."/>
            <person name="Shenoy N."/>
            <person name="Stanke M."/>
            <person name="Ter-Hovhannisyan V."/>
            <person name="Tunlid A."/>
            <person name="Velagapudi R."/>
            <person name="Vision T.J."/>
            <person name="Zeng Q."/>
            <person name="Zolan M.E."/>
            <person name="Pukkila P.J."/>
        </authorList>
    </citation>
    <scope>NUCLEOTIDE SEQUENCE [LARGE SCALE GENOMIC DNA]</scope>
    <source>
        <strain evidence="2">Okayama-7 / 130 / ATCC MYA-4618 / FGSC 9003</strain>
    </source>
</reference>
<keyword evidence="2" id="KW-1185">Reference proteome</keyword>
<dbReference type="InParanoid" id="A8NKU8"/>
<organism evidence="1 2">
    <name type="scientific">Coprinopsis cinerea (strain Okayama-7 / 130 / ATCC MYA-4618 / FGSC 9003)</name>
    <name type="common">Inky cap fungus</name>
    <name type="synonym">Hormographiella aspergillata</name>
    <dbReference type="NCBI Taxonomy" id="240176"/>
    <lineage>
        <taxon>Eukaryota</taxon>
        <taxon>Fungi</taxon>
        <taxon>Dikarya</taxon>
        <taxon>Basidiomycota</taxon>
        <taxon>Agaricomycotina</taxon>
        <taxon>Agaricomycetes</taxon>
        <taxon>Agaricomycetidae</taxon>
        <taxon>Agaricales</taxon>
        <taxon>Agaricineae</taxon>
        <taxon>Psathyrellaceae</taxon>
        <taxon>Coprinopsis</taxon>
    </lineage>
</organism>
<dbReference type="AlphaFoldDB" id="A8NKU8"/>
<gene>
    <name evidence="1" type="ORF">CC1G_10867</name>
</gene>
<dbReference type="OrthoDB" id="3217549at2759"/>
<dbReference type="GeneID" id="6011065"/>
<dbReference type="Proteomes" id="UP000001861">
    <property type="component" value="Unassembled WGS sequence"/>
</dbReference>
<dbReference type="EMBL" id="AACS02000010">
    <property type="protein sequence ID" value="EAU87273.1"/>
    <property type="molecule type" value="Genomic_DNA"/>
</dbReference>
<dbReference type="VEuPathDB" id="FungiDB:CC1G_10867"/>
<dbReference type="Gene3D" id="3.80.10.10">
    <property type="entry name" value="Ribonuclease Inhibitor"/>
    <property type="match status" value="1"/>
</dbReference>